<gene>
    <name evidence="1" type="ORF">QBC32DRAFT_4186</name>
</gene>
<dbReference type="AlphaFoldDB" id="A0AAN6SF84"/>
<reference evidence="1" key="2">
    <citation type="submission" date="2023-06" db="EMBL/GenBank/DDBJ databases">
        <authorList>
            <consortium name="Lawrence Berkeley National Laboratory"/>
            <person name="Mondo S.J."/>
            <person name="Hensen N."/>
            <person name="Bonometti L."/>
            <person name="Westerberg I."/>
            <person name="Brannstrom I.O."/>
            <person name="Guillou S."/>
            <person name="Cros-Aarteil S."/>
            <person name="Calhoun S."/>
            <person name="Haridas S."/>
            <person name="Kuo A."/>
            <person name="Pangilinan J."/>
            <person name="Riley R."/>
            <person name="Labutti K."/>
            <person name="Andreopoulos B."/>
            <person name="Lipzen A."/>
            <person name="Chen C."/>
            <person name="Yanf M."/>
            <person name="Daum C."/>
            <person name="Ng V."/>
            <person name="Clum A."/>
            <person name="Steindorff A."/>
            <person name="Ohm R."/>
            <person name="Martin F."/>
            <person name="Silar P."/>
            <person name="Natvig D."/>
            <person name="Lalanne C."/>
            <person name="Gautier V."/>
            <person name="Ament-Velasquez S.L."/>
            <person name="Kruys A."/>
            <person name="Hutchinson M.I."/>
            <person name="Powell A.J."/>
            <person name="Barry K."/>
            <person name="Miller A.N."/>
            <person name="Grigoriev I.V."/>
            <person name="Debuchy R."/>
            <person name="Gladieux P."/>
            <person name="Thoren M.H."/>
            <person name="Johannesson H."/>
        </authorList>
    </citation>
    <scope>NUCLEOTIDE SEQUENCE</scope>
    <source>
        <strain evidence="1">CBS 626.80</strain>
    </source>
</reference>
<dbReference type="Proteomes" id="UP001303222">
    <property type="component" value="Unassembled WGS sequence"/>
</dbReference>
<comment type="caution">
    <text evidence="1">The sequence shown here is derived from an EMBL/GenBank/DDBJ whole genome shotgun (WGS) entry which is preliminary data.</text>
</comment>
<reference evidence="1" key="1">
    <citation type="journal article" date="2023" name="Mol. Phylogenet. Evol.">
        <title>Genome-scale phylogeny and comparative genomics of the fungal order Sordariales.</title>
        <authorList>
            <person name="Hensen N."/>
            <person name="Bonometti L."/>
            <person name="Westerberg I."/>
            <person name="Brannstrom I.O."/>
            <person name="Guillou S."/>
            <person name="Cros-Aarteil S."/>
            <person name="Calhoun S."/>
            <person name="Haridas S."/>
            <person name="Kuo A."/>
            <person name="Mondo S."/>
            <person name="Pangilinan J."/>
            <person name="Riley R."/>
            <person name="LaButti K."/>
            <person name="Andreopoulos B."/>
            <person name="Lipzen A."/>
            <person name="Chen C."/>
            <person name="Yan M."/>
            <person name="Daum C."/>
            <person name="Ng V."/>
            <person name="Clum A."/>
            <person name="Steindorff A."/>
            <person name="Ohm R.A."/>
            <person name="Martin F."/>
            <person name="Silar P."/>
            <person name="Natvig D.O."/>
            <person name="Lalanne C."/>
            <person name="Gautier V."/>
            <person name="Ament-Velasquez S.L."/>
            <person name="Kruys A."/>
            <person name="Hutchinson M.I."/>
            <person name="Powell A.J."/>
            <person name="Barry K."/>
            <person name="Miller A.N."/>
            <person name="Grigoriev I.V."/>
            <person name="Debuchy R."/>
            <person name="Gladieux P."/>
            <person name="Hiltunen Thoren M."/>
            <person name="Johannesson H."/>
        </authorList>
    </citation>
    <scope>NUCLEOTIDE SEQUENCE</scope>
    <source>
        <strain evidence="1">CBS 626.80</strain>
    </source>
</reference>
<proteinExistence type="predicted"/>
<organism evidence="1 2">
    <name type="scientific">Pseudoneurospora amorphoporcata</name>
    <dbReference type="NCBI Taxonomy" id="241081"/>
    <lineage>
        <taxon>Eukaryota</taxon>
        <taxon>Fungi</taxon>
        <taxon>Dikarya</taxon>
        <taxon>Ascomycota</taxon>
        <taxon>Pezizomycotina</taxon>
        <taxon>Sordariomycetes</taxon>
        <taxon>Sordariomycetidae</taxon>
        <taxon>Sordariales</taxon>
        <taxon>Sordariaceae</taxon>
        <taxon>Pseudoneurospora</taxon>
    </lineage>
</organism>
<sequence length="137" mass="14759">MLSEPGSTVKHARWTWTDCMVGDGDSEHDRGSYNISIRQSFRLNGEDHYTIFDLPISVTNGISKSDDRPSCQSLDNPLLAPEDIDWTDTNELGGLFAPGGSTVIETPDAGSGAALASCKDALDLLYVVGFCYALLLS</sequence>
<accession>A0AAN6SF84</accession>
<evidence type="ECO:0000313" key="1">
    <source>
        <dbReference type="EMBL" id="KAK3950988.1"/>
    </source>
</evidence>
<keyword evidence="2" id="KW-1185">Reference proteome</keyword>
<dbReference type="EMBL" id="MU859160">
    <property type="protein sequence ID" value="KAK3950988.1"/>
    <property type="molecule type" value="Genomic_DNA"/>
</dbReference>
<evidence type="ECO:0000313" key="2">
    <source>
        <dbReference type="Proteomes" id="UP001303222"/>
    </source>
</evidence>
<name>A0AAN6SF84_9PEZI</name>
<protein>
    <submittedName>
        <fullName evidence="1">Uncharacterized protein</fullName>
    </submittedName>
</protein>